<dbReference type="EC" id="2.7.7.7" evidence="1"/>
<sequence>MLFVIYGEERLLMDNRLEKLKEEYPIEMPELNLSTFDCREVPLSLLSEEITSAPFFSPYRMTVLYHPYFFTTEKVKGASDKEIEAFTNLLFSTDPSHIVVLFQEGKLDERRKLVKQLRKQATFFEAKHPDIHQLRATIRNGFKRRQSTIDDDALELLIDRAGSSLMQLKLEIEKLTLHHAHTTLADVKLLVAKPIEENVFELSNAILRRQLDRIMDIYQDLMLKNEEPVRLIALIATNLRLLYQVRLLDRKGYNDQEISQYLDINSKRLPYIRRDCRQFELGDLLSLLDQLSQLDVAIKNGKVDKTQGLELFLLNVGVQHERR</sequence>
<reference evidence="11" key="2">
    <citation type="journal article" date="2021" name="PeerJ">
        <title>Extensive microbial diversity within the chicken gut microbiome revealed by metagenomics and culture.</title>
        <authorList>
            <person name="Gilroy R."/>
            <person name="Ravi A."/>
            <person name="Getino M."/>
            <person name="Pursley I."/>
            <person name="Horton D.L."/>
            <person name="Alikhan N.F."/>
            <person name="Baker D."/>
            <person name="Gharbi K."/>
            <person name="Hall N."/>
            <person name="Watson M."/>
            <person name="Adriaenssens E.M."/>
            <person name="Foster-Nyarko E."/>
            <person name="Jarju S."/>
            <person name="Secka A."/>
            <person name="Antonio M."/>
            <person name="Oren A."/>
            <person name="Chaudhuri R.R."/>
            <person name="La Ragione R."/>
            <person name="Hildebrand F."/>
            <person name="Pallen M.J."/>
        </authorList>
    </citation>
    <scope>NUCLEOTIDE SEQUENCE</scope>
    <source>
        <strain evidence="11">CHK195-11698</strain>
    </source>
</reference>
<evidence type="ECO:0000256" key="4">
    <source>
        <dbReference type="ARBA" id="ARBA00022695"/>
    </source>
</evidence>
<keyword evidence="6" id="KW-0239">DNA-directed DNA polymerase</keyword>
<evidence type="ECO:0000256" key="6">
    <source>
        <dbReference type="ARBA" id="ARBA00022932"/>
    </source>
</evidence>
<comment type="similarity">
    <text evidence="7">Belongs to the DNA polymerase HolA subunit family.</text>
</comment>
<dbReference type="Gene3D" id="1.20.272.10">
    <property type="match status" value="1"/>
</dbReference>
<feature type="domain" description="DNA polymerase III delta N-terminal" evidence="9">
    <location>
        <begin position="3"/>
        <end position="127"/>
    </location>
</feature>
<keyword evidence="5" id="KW-0235">DNA replication</keyword>
<dbReference type="EMBL" id="DVMJ01000009">
    <property type="protein sequence ID" value="HIU12742.1"/>
    <property type="molecule type" value="Genomic_DNA"/>
</dbReference>
<dbReference type="InterPro" id="IPR010372">
    <property type="entry name" value="DNA_pol3_delta_N"/>
</dbReference>
<dbReference type="SUPFAM" id="SSF52540">
    <property type="entry name" value="P-loop containing nucleoside triphosphate hydrolases"/>
    <property type="match status" value="1"/>
</dbReference>
<comment type="caution">
    <text evidence="11">The sequence shown here is derived from an EMBL/GenBank/DDBJ whole genome shotgun (WGS) entry which is preliminary data.</text>
</comment>
<evidence type="ECO:0000256" key="3">
    <source>
        <dbReference type="ARBA" id="ARBA00022679"/>
    </source>
</evidence>
<evidence type="ECO:0000256" key="7">
    <source>
        <dbReference type="ARBA" id="ARBA00034754"/>
    </source>
</evidence>
<evidence type="ECO:0000256" key="2">
    <source>
        <dbReference type="ARBA" id="ARBA00017703"/>
    </source>
</evidence>
<evidence type="ECO:0000256" key="1">
    <source>
        <dbReference type="ARBA" id="ARBA00012417"/>
    </source>
</evidence>
<evidence type="ECO:0000256" key="5">
    <source>
        <dbReference type="ARBA" id="ARBA00022705"/>
    </source>
</evidence>
<dbReference type="Proteomes" id="UP000824175">
    <property type="component" value="Unassembled WGS sequence"/>
</dbReference>
<keyword evidence="4 11" id="KW-0548">Nucleotidyltransferase</keyword>
<gene>
    <name evidence="11" type="primary">holA</name>
    <name evidence="11" type="ORF">IAD15_01550</name>
</gene>
<dbReference type="PANTHER" id="PTHR34388:SF1">
    <property type="entry name" value="DNA POLYMERASE III SUBUNIT DELTA"/>
    <property type="match status" value="1"/>
</dbReference>
<dbReference type="NCBIfam" id="TIGR01128">
    <property type="entry name" value="holA"/>
    <property type="match status" value="1"/>
</dbReference>
<reference evidence="11" key="1">
    <citation type="submission" date="2020-10" db="EMBL/GenBank/DDBJ databases">
        <authorList>
            <person name="Gilroy R."/>
        </authorList>
    </citation>
    <scope>NUCLEOTIDE SEQUENCE</scope>
    <source>
        <strain evidence="11">CHK195-11698</strain>
    </source>
</reference>
<dbReference type="GO" id="GO:0003887">
    <property type="term" value="F:DNA-directed DNA polymerase activity"/>
    <property type="evidence" value="ECO:0007669"/>
    <property type="project" value="UniProtKB-KW"/>
</dbReference>
<dbReference type="InterPro" id="IPR005790">
    <property type="entry name" value="DNA_polIII_delta"/>
</dbReference>
<accession>A0A9D1HN25</accession>
<dbReference type="InterPro" id="IPR048466">
    <property type="entry name" value="DNA_pol3_delta-like_C"/>
</dbReference>
<feature type="domain" description="DNA polymerase III delta subunit-like C-terminal" evidence="10">
    <location>
        <begin position="196"/>
        <end position="315"/>
    </location>
</feature>
<evidence type="ECO:0000313" key="12">
    <source>
        <dbReference type="Proteomes" id="UP000824175"/>
    </source>
</evidence>
<evidence type="ECO:0000313" key="11">
    <source>
        <dbReference type="EMBL" id="HIU12742.1"/>
    </source>
</evidence>
<evidence type="ECO:0000259" key="9">
    <source>
        <dbReference type="Pfam" id="PF06144"/>
    </source>
</evidence>
<dbReference type="InterPro" id="IPR008921">
    <property type="entry name" value="DNA_pol3_clamp-load_cplx_C"/>
</dbReference>
<dbReference type="SUPFAM" id="SSF48019">
    <property type="entry name" value="post-AAA+ oligomerization domain-like"/>
    <property type="match status" value="1"/>
</dbReference>
<dbReference type="GO" id="GO:0003677">
    <property type="term" value="F:DNA binding"/>
    <property type="evidence" value="ECO:0007669"/>
    <property type="project" value="InterPro"/>
</dbReference>
<dbReference type="Gene3D" id="3.40.50.300">
    <property type="entry name" value="P-loop containing nucleotide triphosphate hydrolases"/>
    <property type="match status" value="1"/>
</dbReference>
<dbReference type="PANTHER" id="PTHR34388">
    <property type="entry name" value="DNA POLYMERASE III SUBUNIT DELTA"/>
    <property type="match status" value="1"/>
</dbReference>
<dbReference type="Gene3D" id="1.10.8.60">
    <property type="match status" value="1"/>
</dbReference>
<proteinExistence type="inferred from homology"/>
<keyword evidence="3 11" id="KW-0808">Transferase</keyword>
<dbReference type="AlphaFoldDB" id="A0A9D1HN25"/>
<dbReference type="GO" id="GO:0009360">
    <property type="term" value="C:DNA polymerase III complex"/>
    <property type="evidence" value="ECO:0007669"/>
    <property type="project" value="InterPro"/>
</dbReference>
<dbReference type="InterPro" id="IPR027417">
    <property type="entry name" value="P-loop_NTPase"/>
</dbReference>
<evidence type="ECO:0000256" key="8">
    <source>
        <dbReference type="ARBA" id="ARBA00049244"/>
    </source>
</evidence>
<comment type="catalytic activity">
    <reaction evidence="8">
        <text>DNA(n) + a 2'-deoxyribonucleoside 5'-triphosphate = DNA(n+1) + diphosphate</text>
        <dbReference type="Rhea" id="RHEA:22508"/>
        <dbReference type="Rhea" id="RHEA-COMP:17339"/>
        <dbReference type="Rhea" id="RHEA-COMP:17340"/>
        <dbReference type="ChEBI" id="CHEBI:33019"/>
        <dbReference type="ChEBI" id="CHEBI:61560"/>
        <dbReference type="ChEBI" id="CHEBI:173112"/>
        <dbReference type="EC" id="2.7.7.7"/>
    </reaction>
</comment>
<protein>
    <recommendedName>
        <fullName evidence="2">DNA polymerase III subunit delta</fullName>
        <ecNumber evidence="1">2.7.7.7</ecNumber>
    </recommendedName>
</protein>
<dbReference type="Pfam" id="PF06144">
    <property type="entry name" value="DNA_pol3_delta"/>
    <property type="match status" value="1"/>
</dbReference>
<name>A0A9D1HN25_9FIRM</name>
<evidence type="ECO:0000259" key="10">
    <source>
        <dbReference type="Pfam" id="PF21694"/>
    </source>
</evidence>
<dbReference type="Pfam" id="PF21694">
    <property type="entry name" value="DNA_pol3_delta_C"/>
    <property type="match status" value="1"/>
</dbReference>
<dbReference type="GO" id="GO:0006261">
    <property type="term" value="P:DNA-templated DNA replication"/>
    <property type="evidence" value="ECO:0007669"/>
    <property type="project" value="TreeGrafter"/>
</dbReference>
<organism evidence="11 12">
    <name type="scientific">Candidatus Fimiplasma intestinipullorum</name>
    <dbReference type="NCBI Taxonomy" id="2840825"/>
    <lineage>
        <taxon>Bacteria</taxon>
        <taxon>Bacillati</taxon>
        <taxon>Bacillota</taxon>
        <taxon>Clostridia</taxon>
        <taxon>Eubacteriales</taxon>
        <taxon>Candidatus Fimiplasma</taxon>
    </lineage>
</organism>